<dbReference type="PROSITE" id="PS50176">
    <property type="entry name" value="ARM_REPEAT"/>
    <property type="match status" value="1"/>
</dbReference>
<dbReference type="InterPro" id="IPR011989">
    <property type="entry name" value="ARM-like"/>
</dbReference>
<feature type="region of interest" description="Disordered" evidence="3">
    <location>
        <begin position="354"/>
        <end position="399"/>
    </location>
</feature>
<sequence>MASIVKEILAGPIQMADQVSKLAEEAQNFREECLELKSKTEKLAALLRQAARNSNDLYERPTRRIIDDTEQVLDKALVLVAKCRVNTAIKRLFTIIPATAFRKTSMQLENSIGDVQWLLRVSASADERDDEYLGLPPIAANEPILCLIWEQVAILLSGCSIEERSDAAASLVSLARDNDRYGKLIIEEGGVPPLLKLLKEGEMEGQENAARAIGLLGKDPESVEHIVNAGVCSVFAKSLKEGHMKVQTVVAWAISELAANHPKCQDHFSQNNAIRLLVSHLAFETIQEHSKYSIANTKHKSFHSVLMASNTMDSDDDKKHMHQDEDYKPYAHPMGNQTGTQISNIISNTMAMKGVGQQQQHGNNQNGKSGNKSNSPGNAKDAKKQHVGGNAHVSISGTSIKGREYEDPVTKAEMKAMAARALWQLCRGNLTVCHSITESRALLCFAVLLEKGPEDVQSYSAMALMEITAMAEQHPELRRCAFKPTSPAAKAVVEQFLKIINKGDSELLVPCVRAIGNLARTFRATETRIIPPLVKLLDEREPQVSLEAAIALNKFACTDNYLHENHCNAIIEEGGAKHLIQLVYFGEQAVQMPSVTLLCYLALHVPKSEALAQEEVLIVLEWCTKQAHLIGDPTIQSLLPEAKGKLELYQSRARR</sequence>
<gene>
    <name evidence="5" type="ORF">RJT34_08152</name>
</gene>
<dbReference type="Pfam" id="PF00514">
    <property type="entry name" value="Arm"/>
    <property type="match status" value="2"/>
</dbReference>
<organism evidence="5 6">
    <name type="scientific">Clitoria ternatea</name>
    <name type="common">Butterfly pea</name>
    <dbReference type="NCBI Taxonomy" id="43366"/>
    <lineage>
        <taxon>Eukaryota</taxon>
        <taxon>Viridiplantae</taxon>
        <taxon>Streptophyta</taxon>
        <taxon>Embryophyta</taxon>
        <taxon>Tracheophyta</taxon>
        <taxon>Spermatophyta</taxon>
        <taxon>Magnoliopsida</taxon>
        <taxon>eudicotyledons</taxon>
        <taxon>Gunneridae</taxon>
        <taxon>Pentapetalae</taxon>
        <taxon>rosids</taxon>
        <taxon>fabids</taxon>
        <taxon>Fabales</taxon>
        <taxon>Fabaceae</taxon>
        <taxon>Papilionoideae</taxon>
        <taxon>50 kb inversion clade</taxon>
        <taxon>NPAAA clade</taxon>
        <taxon>indigoferoid/millettioid clade</taxon>
        <taxon>Phaseoleae</taxon>
        <taxon>Clitoria</taxon>
    </lineage>
</organism>
<dbReference type="InterPro" id="IPR036537">
    <property type="entry name" value="Adaptor_Cbl_N_dom_sf"/>
</dbReference>
<dbReference type="FunFam" id="1.25.10.10:FF:000543">
    <property type="entry name" value="Armadillo repeat only 2"/>
    <property type="match status" value="1"/>
</dbReference>
<proteinExistence type="predicted"/>
<feature type="compositionally biased region" description="Low complexity" evidence="3">
    <location>
        <begin position="354"/>
        <end position="378"/>
    </location>
</feature>
<dbReference type="Gene3D" id="1.20.930.20">
    <property type="entry name" value="Adaptor protein Cbl, N-terminal domain"/>
    <property type="match status" value="1"/>
</dbReference>
<feature type="domain" description="DUF7792" evidence="4">
    <location>
        <begin position="6"/>
        <end position="122"/>
    </location>
</feature>
<protein>
    <recommendedName>
        <fullName evidence="4">DUF7792 domain-containing protein</fullName>
    </recommendedName>
</protein>
<keyword evidence="6" id="KW-1185">Reference proteome</keyword>
<evidence type="ECO:0000256" key="3">
    <source>
        <dbReference type="SAM" id="MobiDB-lite"/>
    </source>
</evidence>
<evidence type="ECO:0000313" key="6">
    <source>
        <dbReference type="Proteomes" id="UP001359559"/>
    </source>
</evidence>
<dbReference type="PANTHER" id="PTHR46168">
    <property type="entry name" value="ARMADILLO REPEAT ONLY 4"/>
    <property type="match status" value="1"/>
</dbReference>
<dbReference type="Proteomes" id="UP001359559">
    <property type="component" value="Unassembled WGS sequence"/>
</dbReference>
<dbReference type="SMART" id="SM00185">
    <property type="entry name" value="ARM"/>
    <property type="match status" value="5"/>
</dbReference>
<feature type="repeat" description="ARM" evidence="2">
    <location>
        <begin position="189"/>
        <end position="231"/>
    </location>
</feature>
<dbReference type="InterPro" id="IPR000225">
    <property type="entry name" value="Armadillo"/>
</dbReference>
<keyword evidence="1" id="KW-0677">Repeat</keyword>
<dbReference type="FunFam" id="1.25.10.10:FF:000476">
    <property type="entry name" value="Armadillo repeat only 2"/>
    <property type="match status" value="1"/>
</dbReference>
<reference evidence="5 6" key="1">
    <citation type="submission" date="2024-01" db="EMBL/GenBank/DDBJ databases">
        <title>The genomes of 5 underutilized Papilionoideae crops provide insights into root nodulation and disease resistance.</title>
        <authorList>
            <person name="Yuan L."/>
        </authorList>
    </citation>
    <scope>NUCLEOTIDE SEQUENCE [LARGE SCALE GENOMIC DNA]</scope>
    <source>
        <strain evidence="5">LY-2023</strain>
        <tissue evidence="5">Leaf</tissue>
    </source>
</reference>
<dbReference type="SUPFAM" id="SSF48371">
    <property type="entry name" value="ARM repeat"/>
    <property type="match status" value="1"/>
</dbReference>
<evidence type="ECO:0000259" key="4">
    <source>
        <dbReference type="Pfam" id="PF25055"/>
    </source>
</evidence>
<dbReference type="EMBL" id="JAYKXN010000002">
    <property type="protein sequence ID" value="KAK7310567.1"/>
    <property type="molecule type" value="Genomic_DNA"/>
</dbReference>
<dbReference type="GO" id="GO:0007166">
    <property type="term" value="P:cell surface receptor signaling pathway"/>
    <property type="evidence" value="ECO:0007669"/>
    <property type="project" value="InterPro"/>
</dbReference>
<dbReference type="Pfam" id="PF25055">
    <property type="entry name" value="DUF7792"/>
    <property type="match status" value="1"/>
</dbReference>
<evidence type="ECO:0000256" key="1">
    <source>
        <dbReference type="ARBA" id="ARBA00022737"/>
    </source>
</evidence>
<dbReference type="AlphaFoldDB" id="A0AAN9K6P0"/>
<accession>A0AAN9K6P0</accession>
<dbReference type="InterPro" id="IPR056694">
    <property type="entry name" value="DUF7792"/>
</dbReference>
<dbReference type="Gene3D" id="1.25.10.10">
    <property type="entry name" value="Leucine-rich Repeat Variant"/>
    <property type="match status" value="2"/>
</dbReference>
<dbReference type="PANTHER" id="PTHR46168:SF8">
    <property type="entry name" value="ARMADILLO REPEAT ONLY 1"/>
    <property type="match status" value="1"/>
</dbReference>
<evidence type="ECO:0000313" key="5">
    <source>
        <dbReference type="EMBL" id="KAK7310567.1"/>
    </source>
</evidence>
<name>A0AAN9K6P0_CLITE</name>
<comment type="caution">
    <text evidence="5">The sequence shown here is derived from an EMBL/GenBank/DDBJ whole genome shotgun (WGS) entry which is preliminary data.</text>
</comment>
<dbReference type="InterPro" id="IPR016024">
    <property type="entry name" value="ARM-type_fold"/>
</dbReference>
<evidence type="ECO:0000256" key="2">
    <source>
        <dbReference type="PROSITE-ProRule" id="PRU00259"/>
    </source>
</evidence>